<dbReference type="InterPro" id="IPR015943">
    <property type="entry name" value="WD40/YVTN_repeat-like_dom_sf"/>
</dbReference>
<dbReference type="InterPro" id="IPR031815">
    <property type="entry name" value="DUF5074"/>
</dbReference>
<dbReference type="EMBL" id="BAAAZC010000008">
    <property type="protein sequence ID" value="GAA3964672.1"/>
    <property type="molecule type" value="Genomic_DNA"/>
</dbReference>
<evidence type="ECO:0000313" key="3">
    <source>
        <dbReference type="Proteomes" id="UP001500742"/>
    </source>
</evidence>
<dbReference type="Proteomes" id="UP001500742">
    <property type="component" value="Unassembled WGS sequence"/>
</dbReference>
<comment type="caution">
    <text evidence="2">The sequence shown here is derived from an EMBL/GenBank/DDBJ whole genome shotgun (WGS) entry which is preliminary data.</text>
</comment>
<gene>
    <name evidence="2" type="ORF">GCM10022210_11340</name>
</gene>
<feature type="signal peptide" evidence="1">
    <location>
        <begin position="1"/>
        <end position="32"/>
    </location>
</feature>
<reference evidence="3" key="1">
    <citation type="journal article" date="2019" name="Int. J. Syst. Evol. Microbiol.">
        <title>The Global Catalogue of Microorganisms (GCM) 10K type strain sequencing project: providing services to taxonomists for standard genome sequencing and annotation.</title>
        <authorList>
            <consortium name="The Broad Institute Genomics Platform"/>
            <consortium name="The Broad Institute Genome Sequencing Center for Infectious Disease"/>
            <person name="Wu L."/>
            <person name="Ma J."/>
        </authorList>
    </citation>
    <scope>NUCLEOTIDE SEQUENCE [LARGE SCALE GENOMIC DNA]</scope>
    <source>
        <strain evidence="3">JCM 16601</strain>
    </source>
</reference>
<name>A0ABP7PFU1_9SPHI</name>
<accession>A0ABP7PFU1</accession>
<feature type="chain" id="PRO_5045869874" evidence="1">
    <location>
        <begin position="33"/>
        <end position="391"/>
    </location>
</feature>
<dbReference type="RefSeq" id="WP_344757709.1">
    <property type="nucleotide sequence ID" value="NZ_BAAAZC010000008.1"/>
</dbReference>
<dbReference type="Pfam" id="PF16819">
    <property type="entry name" value="DUF5074"/>
    <property type="match status" value="1"/>
</dbReference>
<organism evidence="2 3">
    <name type="scientific">Mucilaginibacter dorajii</name>
    <dbReference type="NCBI Taxonomy" id="692994"/>
    <lineage>
        <taxon>Bacteria</taxon>
        <taxon>Pseudomonadati</taxon>
        <taxon>Bacteroidota</taxon>
        <taxon>Sphingobacteriia</taxon>
        <taxon>Sphingobacteriales</taxon>
        <taxon>Sphingobacteriaceae</taxon>
        <taxon>Mucilaginibacter</taxon>
    </lineage>
</organism>
<dbReference type="Gene3D" id="2.130.10.10">
    <property type="entry name" value="YVTN repeat-like/Quinoprotein amine dehydrogenase"/>
    <property type="match status" value="1"/>
</dbReference>
<keyword evidence="3" id="KW-1185">Reference proteome</keyword>
<dbReference type="SUPFAM" id="SSF69304">
    <property type="entry name" value="Tricorn protease N-terminal domain"/>
    <property type="match status" value="1"/>
</dbReference>
<protein>
    <submittedName>
        <fullName evidence="2">DUF5074 domain-containing protein</fullName>
    </submittedName>
</protein>
<keyword evidence="1" id="KW-0732">Signal</keyword>
<evidence type="ECO:0000256" key="1">
    <source>
        <dbReference type="SAM" id="SignalP"/>
    </source>
</evidence>
<evidence type="ECO:0000313" key="2">
    <source>
        <dbReference type="EMBL" id="GAA3964672.1"/>
    </source>
</evidence>
<sequence>MPFIYNHHISKQMKIKTSTLIKALPLAFALLAATLISSCQKDNSNLQNTTTTADKKLKVNGTAKYDNGFFIINEGWYGHGTGNVSFYNFATGAIADSTFTKENPGKNLNPTSSTLEYGTIFNDKLFLVSKVGGPFVVANSHTLVEINRIAAKSGNDFRAFVGIDTTKGLISTNSGIYPVNLQTLALGTKLTTVTGQVGDMIKAGNYVFVLSATSGVVVLDASTYAVAKTISGMLCAFARTPDGAIWAAGGTQLVRIDPSTLTTTTVTIPFSIYGSWAAWHPGSITASTTENAVFIAQNATSSGGTNVHKYTAANSASFTTPFLTVPVGRELYGSGIGYDAAHNQLIVNTVHSGFTTNFSFNDLCFYNATTGALINDVAYNGYFFPSIVVFH</sequence>
<proteinExistence type="predicted"/>